<organism evidence="2 3">
    <name type="scientific">Effrenium voratum</name>
    <dbReference type="NCBI Taxonomy" id="2562239"/>
    <lineage>
        <taxon>Eukaryota</taxon>
        <taxon>Sar</taxon>
        <taxon>Alveolata</taxon>
        <taxon>Dinophyceae</taxon>
        <taxon>Suessiales</taxon>
        <taxon>Symbiodiniaceae</taxon>
        <taxon>Effrenium</taxon>
    </lineage>
</organism>
<feature type="compositionally biased region" description="Basic and acidic residues" evidence="1">
    <location>
        <begin position="95"/>
        <end position="110"/>
    </location>
</feature>
<dbReference type="EMBL" id="CAUJNA010000031">
    <property type="protein sequence ID" value="CAJ1370651.1"/>
    <property type="molecule type" value="Genomic_DNA"/>
</dbReference>
<feature type="compositionally biased region" description="Basic and acidic residues" evidence="1">
    <location>
        <begin position="46"/>
        <end position="74"/>
    </location>
</feature>
<protein>
    <submittedName>
        <fullName evidence="2">Uncharacterized protein</fullName>
    </submittedName>
</protein>
<sequence length="174" mass="19376">MGLACGKSHLPQLPESKTATPGPAGDDDWRALLTAPSGPSAASPQRRQEPVPERARQEKEQTPRVEQAEARQEQDPEEPYGLLDEYVDDLLGIPAKDRPSWQRPSWKETQGDLSAKVPQMVREDGSRGPALATPEKLPSSWLGTLWGSLYRHLHEKTRENPVAVQQVDRVERGM</sequence>
<feature type="region of interest" description="Disordered" evidence="1">
    <location>
        <begin position="1"/>
        <end position="136"/>
    </location>
</feature>
<dbReference type="Proteomes" id="UP001178507">
    <property type="component" value="Unassembled WGS sequence"/>
</dbReference>
<accession>A0AA36MGP1</accession>
<evidence type="ECO:0000256" key="1">
    <source>
        <dbReference type="SAM" id="MobiDB-lite"/>
    </source>
</evidence>
<evidence type="ECO:0000313" key="3">
    <source>
        <dbReference type="Proteomes" id="UP001178507"/>
    </source>
</evidence>
<keyword evidence="3" id="KW-1185">Reference proteome</keyword>
<reference evidence="2" key="1">
    <citation type="submission" date="2023-08" db="EMBL/GenBank/DDBJ databases">
        <authorList>
            <person name="Chen Y."/>
            <person name="Shah S."/>
            <person name="Dougan E. K."/>
            <person name="Thang M."/>
            <person name="Chan C."/>
        </authorList>
    </citation>
    <scope>NUCLEOTIDE SEQUENCE</scope>
</reference>
<gene>
    <name evidence="2" type="ORF">EVOR1521_LOCUS1176</name>
</gene>
<dbReference type="AlphaFoldDB" id="A0AA36MGP1"/>
<proteinExistence type="predicted"/>
<name>A0AA36MGP1_9DINO</name>
<evidence type="ECO:0000313" key="2">
    <source>
        <dbReference type="EMBL" id="CAJ1370651.1"/>
    </source>
</evidence>
<comment type="caution">
    <text evidence="2">The sequence shown here is derived from an EMBL/GenBank/DDBJ whole genome shotgun (WGS) entry which is preliminary data.</text>
</comment>